<evidence type="ECO:0000313" key="9">
    <source>
        <dbReference type="Proteomes" id="UP000799767"/>
    </source>
</evidence>
<dbReference type="InterPro" id="IPR036412">
    <property type="entry name" value="HAD-like_sf"/>
</dbReference>
<name>A0A6A6Q256_9PEZI</name>
<feature type="transmembrane region" description="Helical" evidence="6">
    <location>
        <begin position="96"/>
        <end position="115"/>
    </location>
</feature>
<dbReference type="InterPro" id="IPR018303">
    <property type="entry name" value="ATPase_P-typ_P_site"/>
</dbReference>
<dbReference type="InterPro" id="IPR001757">
    <property type="entry name" value="P_typ_ATPase"/>
</dbReference>
<dbReference type="PRINTS" id="PR00120">
    <property type="entry name" value="HATPASE"/>
</dbReference>
<evidence type="ECO:0000259" key="7">
    <source>
        <dbReference type="Pfam" id="PF00122"/>
    </source>
</evidence>
<dbReference type="GO" id="GO:0005524">
    <property type="term" value="F:ATP binding"/>
    <property type="evidence" value="ECO:0007669"/>
    <property type="project" value="InterPro"/>
</dbReference>
<dbReference type="Pfam" id="PF00122">
    <property type="entry name" value="E1-E2_ATPase"/>
    <property type="match status" value="1"/>
</dbReference>
<dbReference type="EMBL" id="MU001632">
    <property type="protein sequence ID" value="KAF2486111.1"/>
    <property type="molecule type" value="Genomic_DNA"/>
</dbReference>
<evidence type="ECO:0000313" key="8">
    <source>
        <dbReference type="EMBL" id="KAF2486111.1"/>
    </source>
</evidence>
<comment type="subcellular location">
    <subcellularLocation>
        <location evidence="1">Membrane</location>
        <topology evidence="1">Multi-pass membrane protein</topology>
    </subcellularLocation>
</comment>
<evidence type="ECO:0000256" key="3">
    <source>
        <dbReference type="ARBA" id="ARBA00022989"/>
    </source>
</evidence>
<keyword evidence="3 6" id="KW-1133">Transmembrane helix</keyword>
<evidence type="ECO:0000256" key="2">
    <source>
        <dbReference type="ARBA" id="ARBA00022692"/>
    </source>
</evidence>
<dbReference type="InterPro" id="IPR008250">
    <property type="entry name" value="ATPase_P-typ_transduc_dom_A_sf"/>
</dbReference>
<feature type="transmembrane region" description="Helical" evidence="6">
    <location>
        <begin position="548"/>
        <end position="568"/>
    </location>
</feature>
<keyword evidence="9" id="KW-1185">Reference proteome</keyword>
<dbReference type="SUPFAM" id="SSF81653">
    <property type="entry name" value="Calcium ATPase, transduction domain A"/>
    <property type="match status" value="1"/>
</dbReference>
<gene>
    <name evidence="8" type="ORF">BDY17DRAFT_290856</name>
</gene>
<sequence>MSEGATEQLLTDQSAITGDPESISKDYGDMCYYTCGVRDGQAIARVEAIAPASFVGRTAALTVGAGNSISRRRGQQVRPKASSVWARKPRQTMQSIGAVFGVFILATVATLISTLETSRTRPWTLELCVALMVAALPTRWDVMVTTIRSCGAALLAQSGAVVQRVHDVEDLAGVDVLCVDKTGTMTANILKATKVACLAGTPEDLVLSAGLASAILASSDRESLDPIDEACAQGLEEYGVSMEGYELIEFHPFESSTNYIRSDVIGPSGERETHVKGAPKAIMELCNQHADDYINDARAFARQGLRSLGVARKVDGKEWELLGQIALEDPPRADTAAAVKQAQELGMNVKMLTGDAAAIASLSARRFGLKHACVDTESVFANTKSETEKAKQCDHASVFSELSSAYRLDIVRTLQQTGHTVAITGDGSEDTAALRLADVGIAVEGASEKAQAAAEYVFFESGISAILMAVQRCRQIFELSFTYLQSRATLSLHLVVVTMLYALTYGEVFDPTLLLLALHCNESVTPAPSGPDADIPFSKKPVQWSSRVLWTSTLPLALILGAGTMLSIHSCEMQADVAATDTATRQQIIFLHTVLASSPLLLLKRTNSRFWKLSTWKRGAGMILAVDVAATASCLLGRAAANGSLDFASLRMVWICSTGSIVVAAGWLAVASAEKYDADDD</sequence>
<dbReference type="PRINTS" id="PR00119">
    <property type="entry name" value="CATATPASE"/>
</dbReference>
<dbReference type="PROSITE" id="PS00154">
    <property type="entry name" value="ATPASE_E1_E2"/>
    <property type="match status" value="1"/>
</dbReference>
<feature type="domain" description="P-type ATPase A" evidence="7">
    <location>
        <begin position="10"/>
        <end position="61"/>
    </location>
</feature>
<dbReference type="Gene3D" id="3.40.50.1000">
    <property type="entry name" value="HAD superfamily/HAD-like"/>
    <property type="match status" value="1"/>
</dbReference>
<organism evidence="8 9">
    <name type="scientific">Neohortaea acidophila</name>
    <dbReference type="NCBI Taxonomy" id="245834"/>
    <lineage>
        <taxon>Eukaryota</taxon>
        <taxon>Fungi</taxon>
        <taxon>Dikarya</taxon>
        <taxon>Ascomycota</taxon>
        <taxon>Pezizomycotina</taxon>
        <taxon>Dothideomycetes</taxon>
        <taxon>Dothideomycetidae</taxon>
        <taxon>Mycosphaerellales</taxon>
        <taxon>Teratosphaeriaceae</taxon>
        <taxon>Neohortaea</taxon>
    </lineage>
</organism>
<dbReference type="PANTHER" id="PTHR42861">
    <property type="entry name" value="CALCIUM-TRANSPORTING ATPASE"/>
    <property type="match status" value="1"/>
</dbReference>
<dbReference type="GeneID" id="54473579"/>
<evidence type="ECO:0000256" key="5">
    <source>
        <dbReference type="SAM" id="MobiDB-lite"/>
    </source>
</evidence>
<evidence type="ECO:0000256" key="4">
    <source>
        <dbReference type="ARBA" id="ARBA00023136"/>
    </source>
</evidence>
<dbReference type="GO" id="GO:0006812">
    <property type="term" value="P:monoatomic cation transport"/>
    <property type="evidence" value="ECO:0007669"/>
    <property type="project" value="UniProtKB-ARBA"/>
</dbReference>
<dbReference type="InterPro" id="IPR023214">
    <property type="entry name" value="HAD_sf"/>
</dbReference>
<feature type="transmembrane region" description="Helical" evidence="6">
    <location>
        <begin position="619"/>
        <end position="640"/>
    </location>
</feature>
<dbReference type="Proteomes" id="UP000799767">
    <property type="component" value="Unassembled WGS sequence"/>
</dbReference>
<dbReference type="OrthoDB" id="2414399at2759"/>
<dbReference type="Gene3D" id="1.20.1110.10">
    <property type="entry name" value="Calcium-transporting ATPase, transmembrane domain"/>
    <property type="match status" value="1"/>
</dbReference>
<reference evidence="8" key="1">
    <citation type="journal article" date="2020" name="Stud. Mycol.">
        <title>101 Dothideomycetes genomes: a test case for predicting lifestyles and emergence of pathogens.</title>
        <authorList>
            <person name="Haridas S."/>
            <person name="Albert R."/>
            <person name="Binder M."/>
            <person name="Bloem J."/>
            <person name="Labutti K."/>
            <person name="Salamov A."/>
            <person name="Andreopoulos B."/>
            <person name="Baker S."/>
            <person name="Barry K."/>
            <person name="Bills G."/>
            <person name="Bluhm B."/>
            <person name="Cannon C."/>
            <person name="Castanera R."/>
            <person name="Culley D."/>
            <person name="Daum C."/>
            <person name="Ezra D."/>
            <person name="Gonzalez J."/>
            <person name="Henrissat B."/>
            <person name="Kuo A."/>
            <person name="Liang C."/>
            <person name="Lipzen A."/>
            <person name="Lutzoni F."/>
            <person name="Magnuson J."/>
            <person name="Mondo S."/>
            <person name="Nolan M."/>
            <person name="Ohm R."/>
            <person name="Pangilinan J."/>
            <person name="Park H.-J."/>
            <person name="Ramirez L."/>
            <person name="Alfaro M."/>
            <person name="Sun H."/>
            <person name="Tritt A."/>
            <person name="Yoshinaga Y."/>
            <person name="Zwiers L.-H."/>
            <person name="Turgeon B."/>
            <person name="Goodwin S."/>
            <person name="Spatafora J."/>
            <person name="Crous P."/>
            <person name="Grigoriev I."/>
        </authorList>
    </citation>
    <scope>NUCLEOTIDE SEQUENCE</scope>
    <source>
        <strain evidence="8">CBS 113389</strain>
    </source>
</reference>
<keyword evidence="2 6" id="KW-0812">Transmembrane</keyword>
<keyword evidence="4 6" id="KW-0472">Membrane</keyword>
<dbReference type="Gene3D" id="3.40.1110.10">
    <property type="entry name" value="Calcium-transporting ATPase, cytoplasmic domain N"/>
    <property type="match status" value="1"/>
</dbReference>
<evidence type="ECO:0000256" key="6">
    <source>
        <dbReference type="SAM" id="Phobius"/>
    </source>
</evidence>
<dbReference type="SUPFAM" id="SSF56784">
    <property type="entry name" value="HAD-like"/>
    <property type="match status" value="1"/>
</dbReference>
<feature type="region of interest" description="Disordered" evidence="5">
    <location>
        <begin position="1"/>
        <end position="21"/>
    </location>
</feature>
<dbReference type="AlphaFoldDB" id="A0A6A6Q256"/>
<accession>A0A6A6Q256</accession>
<dbReference type="GO" id="GO:0016887">
    <property type="term" value="F:ATP hydrolysis activity"/>
    <property type="evidence" value="ECO:0007669"/>
    <property type="project" value="InterPro"/>
</dbReference>
<proteinExistence type="predicted"/>
<feature type="transmembrane region" description="Helical" evidence="6">
    <location>
        <begin position="652"/>
        <end position="670"/>
    </location>
</feature>
<dbReference type="Gene3D" id="2.70.150.10">
    <property type="entry name" value="Calcium-transporting ATPase, cytoplasmic transduction domain A"/>
    <property type="match status" value="1"/>
</dbReference>
<dbReference type="InterPro" id="IPR023298">
    <property type="entry name" value="ATPase_P-typ_TM_dom_sf"/>
</dbReference>
<dbReference type="GO" id="GO:0016020">
    <property type="term" value="C:membrane"/>
    <property type="evidence" value="ECO:0007669"/>
    <property type="project" value="UniProtKB-SubCell"/>
</dbReference>
<dbReference type="InterPro" id="IPR059000">
    <property type="entry name" value="ATPase_P-type_domA"/>
</dbReference>
<dbReference type="InterPro" id="IPR023299">
    <property type="entry name" value="ATPase_P-typ_cyto_dom_N"/>
</dbReference>
<protein>
    <submittedName>
        <fullName evidence="8">HAD-like domain-containing protein</fullName>
    </submittedName>
</protein>
<dbReference type="SUPFAM" id="SSF81665">
    <property type="entry name" value="Calcium ATPase, transmembrane domain M"/>
    <property type="match status" value="1"/>
</dbReference>
<dbReference type="Pfam" id="PF00702">
    <property type="entry name" value="Hydrolase"/>
    <property type="match status" value="1"/>
</dbReference>
<evidence type="ECO:0000256" key="1">
    <source>
        <dbReference type="ARBA" id="ARBA00004141"/>
    </source>
</evidence>
<dbReference type="RefSeq" id="XP_033592680.1">
    <property type="nucleotide sequence ID" value="XM_033732577.1"/>
</dbReference>